<dbReference type="PANTHER" id="PTHR37304:SF1">
    <property type="entry name" value="MEMBRANE PROTEIN"/>
    <property type="match status" value="1"/>
</dbReference>
<keyword evidence="1" id="KW-0812">Transmembrane</keyword>
<proteinExistence type="predicted"/>
<evidence type="ECO:0000313" key="3">
    <source>
        <dbReference type="Proteomes" id="UP000176376"/>
    </source>
</evidence>
<dbReference type="Pfam" id="PF04070">
    <property type="entry name" value="DUF378"/>
    <property type="match status" value="1"/>
</dbReference>
<dbReference type="AlphaFoldDB" id="A0A1F7JMI5"/>
<protein>
    <recommendedName>
        <fullName evidence="4">DUF378 domain-containing protein</fullName>
    </recommendedName>
</protein>
<comment type="caution">
    <text evidence="2">The sequence shown here is derived from an EMBL/GenBank/DDBJ whole genome shotgun (WGS) entry which is preliminary data.</text>
</comment>
<evidence type="ECO:0000256" key="1">
    <source>
        <dbReference type="SAM" id="Phobius"/>
    </source>
</evidence>
<feature type="transmembrane region" description="Helical" evidence="1">
    <location>
        <begin position="46"/>
        <end position="64"/>
    </location>
</feature>
<sequence length="74" mass="8368">MNNKQLLHLITYTLVMIGALNWGLVGLFEVNLVNMILGAYPTIEKLVYILVGLSALYDIVVHKTNCKICEKMMK</sequence>
<dbReference type="STRING" id="1802074.A3J15_01900"/>
<dbReference type="InterPro" id="IPR007211">
    <property type="entry name" value="DUF378"/>
</dbReference>
<feature type="transmembrane region" description="Helical" evidence="1">
    <location>
        <begin position="12"/>
        <end position="40"/>
    </location>
</feature>
<dbReference type="PANTHER" id="PTHR37304">
    <property type="entry name" value="MEMBRANE PROTEIN-RELATED"/>
    <property type="match status" value="1"/>
</dbReference>
<evidence type="ECO:0008006" key="4">
    <source>
        <dbReference type="Google" id="ProtNLM"/>
    </source>
</evidence>
<dbReference type="EMBL" id="MGAY01000021">
    <property type="protein sequence ID" value="OGK56830.1"/>
    <property type="molecule type" value="Genomic_DNA"/>
</dbReference>
<keyword evidence="1" id="KW-0472">Membrane</keyword>
<evidence type="ECO:0000313" key="2">
    <source>
        <dbReference type="EMBL" id="OGK56830.1"/>
    </source>
</evidence>
<keyword evidence="1" id="KW-1133">Transmembrane helix</keyword>
<name>A0A1F7JMI5_9BACT</name>
<reference evidence="2 3" key="1">
    <citation type="journal article" date="2016" name="Nat. Commun.">
        <title>Thousands of microbial genomes shed light on interconnected biogeochemical processes in an aquifer system.</title>
        <authorList>
            <person name="Anantharaman K."/>
            <person name="Brown C.T."/>
            <person name="Hug L.A."/>
            <person name="Sharon I."/>
            <person name="Castelle C.J."/>
            <person name="Probst A.J."/>
            <person name="Thomas B.C."/>
            <person name="Singh A."/>
            <person name="Wilkins M.J."/>
            <person name="Karaoz U."/>
            <person name="Brodie E.L."/>
            <person name="Williams K.H."/>
            <person name="Hubbard S.S."/>
            <person name="Banfield J.F."/>
        </authorList>
    </citation>
    <scope>NUCLEOTIDE SEQUENCE [LARGE SCALE GENOMIC DNA]</scope>
</reference>
<accession>A0A1F7JMI5</accession>
<gene>
    <name evidence="2" type="ORF">A3J15_01900</name>
</gene>
<organism evidence="2 3">
    <name type="scientific">Candidatus Roizmanbacteria bacterium RIFCSPLOWO2_02_FULL_38_10</name>
    <dbReference type="NCBI Taxonomy" id="1802074"/>
    <lineage>
        <taxon>Bacteria</taxon>
        <taxon>Candidatus Roizmaniibacteriota</taxon>
    </lineage>
</organism>
<dbReference type="Proteomes" id="UP000176376">
    <property type="component" value="Unassembled WGS sequence"/>
</dbReference>